<reference evidence="3 4" key="1">
    <citation type="submission" date="2018-07" db="EMBL/GenBank/DDBJ databases">
        <title>Chitinophaga K2CV101002-2 sp. nov., isolated from a monsoon evergreen broad-leaved forest soil.</title>
        <authorList>
            <person name="Lv Y."/>
        </authorList>
    </citation>
    <scope>NUCLEOTIDE SEQUENCE [LARGE SCALE GENOMIC DNA]</scope>
    <source>
        <strain evidence="3 4">GDMCC 1.1288</strain>
    </source>
</reference>
<protein>
    <submittedName>
        <fullName evidence="3">Transposase</fullName>
    </submittedName>
</protein>
<dbReference type="RefSeq" id="WP_116978362.1">
    <property type="nucleotide sequence ID" value="NZ_QPMM01000014.1"/>
</dbReference>
<evidence type="ECO:0000313" key="3">
    <source>
        <dbReference type="EMBL" id="RFS19309.1"/>
    </source>
</evidence>
<organism evidence="3 4">
    <name type="scientific">Chitinophaga silvatica</name>
    <dbReference type="NCBI Taxonomy" id="2282649"/>
    <lineage>
        <taxon>Bacteria</taxon>
        <taxon>Pseudomonadati</taxon>
        <taxon>Bacteroidota</taxon>
        <taxon>Chitinophagia</taxon>
        <taxon>Chitinophagales</taxon>
        <taxon>Chitinophagaceae</taxon>
        <taxon>Chitinophaga</taxon>
    </lineage>
</organism>
<dbReference type="PANTHER" id="PTHR33795:SF1">
    <property type="entry name" value="INSERTION ELEMENT IS150 PROTEIN INSJ"/>
    <property type="match status" value="1"/>
</dbReference>
<keyword evidence="4" id="KW-1185">Reference proteome</keyword>
<dbReference type="SUPFAM" id="SSF48295">
    <property type="entry name" value="TrpR-like"/>
    <property type="match status" value="1"/>
</dbReference>
<dbReference type="GO" id="GO:0043565">
    <property type="term" value="F:sequence-specific DNA binding"/>
    <property type="evidence" value="ECO:0007669"/>
    <property type="project" value="InterPro"/>
</dbReference>
<accession>A0A3E1Y3Q7</accession>
<dbReference type="InterPro" id="IPR009057">
    <property type="entry name" value="Homeodomain-like_sf"/>
</dbReference>
<dbReference type="AlphaFoldDB" id="A0A3E1Y3Q7"/>
<proteinExistence type="inferred from homology"/>
<gene>
    <name evidence="3" type="ORF">DVR12_24050</name>
</gene>
<sequence length="99" mass="11418">MKRKYSFENRLSAVKRILLEDESISSVARSIGAGFTPVKRWLNRYELHGEEGLKESKGIYTREFKLDVIKYMLKNGLPLMRAAAHFGIPSETTVSKWLK</sequence>
<evidence type="ECO:0000256" key="1">
    <source>
        <dbReference type="ARBA" id="ARBA00038232"/>
    </source>
</evidence>
<feature type="domain" description="Insertion element IS150 protein InsJ-like helix-turn-helix" evidence="2">
    <location>
        <begin position="64"/>
        <end position="99"/>
    </location>
</feature>
<dbReference type="SUPFAM" id="SSF46689">
    <property type="entry name" value="Homeodomain-like"/>
    <property type="match status" value="1"/>
</dbReference>
<dbReference type="InterPro" id="IPR010921">
    <property type="entry name" value="Trp_repressor/repl_initiator"/>
</dbReference>
<comment type="similarity">
    <text evidence="1">Belongs to the IS150/IS1296 orfA family.</text>
</comment>
<dbReference type="Proteomes" id="UP000260644">
    <property type="component" value="Unassembled WGS sequence"/>
</dbReference>
<dbReference type="InterPro" id="IPR055247">
    <property type="entry name" value="InsJ-like_HTH"/>
</dbReference>
<feature type="domain" description="Insertion element IS150 protein InsJ-like helix-turn-helix" evidence="2">
    <location>
        <begin position="10"/>
        <end position="56"/>
    </location>
</feature>
<evidence type="ECO:0000259" key="2">
    <source>
        <dbReference type="Pfam" id="PF13518"/>
    </source>
</evidence>
<dbReference type="PANTHER" id="PTHR33795">
    <property type="entry name" value="INSERTION ELEMENT IS150 PROTEIN INSJ"/>
    <property type="match status" value="1"/>
</dbReference>
<evidence type="ECO:0000313" key="4">
    <source>
        <dbReference type="Proteomes" id="UP000260644"/>
    </source>
</evidence>
<dbReference type="OrthoDB" id="706721at2"/>
<name>A0A3E1Y3Q7_9BACT</name>
<comment type="caution">
    <text evidence="3">The sequence shown here is derived from an EMBL/GenBank/DDBJ whole genome shotgun (WGS) entry which is preliminary data.</text>
</comment>
<dbReference type="EMBL" id="QPMM01000014">
    <property type="protein sequence ID" value="RFS19309.1"/>
    <property type="molecule type" value="Genomic_DNA"/>
</dbReference>
<dbReference type="InterPro" id="IPR052057">
    <property type="entry name" value="IS150/IS1296_orfA-like"/>
</dbReference>
<dbReference type="Pfam" id="PF13518">
    <property type="entry name" value="HTH_28"/>
    <property type="match status" value="2"/>
</dbReference>